<keyword evidence="4" id="KW-0572">Peptidoglycan-anchor</keyword>
<sequence length="375" mass="39421">MRNKKLAKKLFAAVLTFALVGGVVTPLVNVRAEEGTPAAGTEATAPAAENAAVTENDAATGAEAAPAAENDAAAPVAENNAVAPVAANGQNATELPGDLLVGEDTEHDKVYETTKDAEVAFTGALYVSKVKEQMKSIEQQIGVPAAAFPMIQLSDVKTEFVATLLLPEEMEFVNPKGTLVEGGAFEATDVIVDAGKKVVTVKMQLKDAATINTYQKLRDAIMGTPDVLKVVVTGAKFTADAKPDTNYTVVGRVDGTMSAKATLYGNQMPFDFEWEAVQHTDGKDVVASDDKTIQFTLKYVEKAPEPQPEPSVTPTPQEDKKPAAETKKTTKKVVKEKKAMAPKTGDHANLPLYGGLAVVSILAVGGVVAAKKKRG</sequence>
<feature type="signal peptide" evidence="7">
    <location>
        <begin position="1"/>
        <end position="20"/>
    </location>
</feature>
<keyword evidence="3 7" id="KW-0732">Signal</keyword>
<dbReference type="PROSITE" id="PS50847">
    <property type="entry name" value="GRAM_POS_ANCHORING"/>
    <property type="match status" value="1"/>
</dbReference>
<feature type="compositionally biased region" description="Basic and acidic residues" evidence="5">
    <location>
        <begin position="317"/>
        <end position="328"/>
    </location>
</feature>
<dbReference type="RefSeq" id="WP_154477423.1">
    <property type="nucleotide sequence ID" value="NZ_VULY01000018.1"/>
</dbReference>
<evidence type="ECO:0000313" key="10">
    <source>
        <dbReference type="Proteomes" id="UP000434409"/>
    </source>
</evidence>
<feature type="region of interest" description="Disordered" evidence="5">
    <location>
        <begin position="301"/>
        <end position="346"/>
    </location>
</feature>
<dbReference type="NCBIfam" id="TIGR01167">
    <property type="entry name" value="LPXTG_anchor"/>
    <property type="match status" value="1"/>
</dbReference>
<dbReference type="EMBL" id="VULY01000018">
    <property type="protein sequence ID" value="MSR94049.1"/>
    <property type="molecule type" value="Genomic_DNA"/>
</dbReference>
<comment type="caution">
    <text evidence="9">The sequence shown here is derived from an EMBL/GenBank/DDBJ whole genome shotgun (WGS) entry which is preliminary data.</text>
</comment>
<evidence type="ECO:0000256" key="4">
    <source>
        <dbReference type="ARBA" id="ARBA00023088"/>
    </source>
</evidence>
<evidence type="ECO:0000256" key="1">
    <source>
        <dbReference type="ARBA" id="ARBA00022512"/>
    </source>
</evidence>
<dbReference type="AlphaFoldDB" id="A0A6N7V0E7"/>
<evidence type="ECO:0000256" key="3">
    <source>
        <dbReference type="ARBA" id="ARBA00022729"/>
    </source>
</evidence>
<accession>A0A6N7V0E7</accession>
<evidence type="ECO:0000313" key="9">
    <source>
        <dbReference type="EMBL" id="MSR94049.1"/>
    </source>
</evidence>
<keyword evidence="2" id="KW-0964">Secreted</keyword>
<evidence type="ECO:0000256" key="6">
    <source>
        <dbReference type="SAM" id="Phobius"/>
    </source>
</evidence>
<reference evidence="9 10" key="1">
    <citation type="submission" date="2019-08" db="EMBL/GenBank/DDBJ databases">
        <title>In-depth cultivation of the pig gut microbiome towards novel bacterial diversity and tailored functional studies.</title>
        <authorList>
            <person name="Wylensek D."/>
            <person name="Hitch T.C.A."/>
            <person name="Clavel T."/>
        </authorList>
    </citation>
    <scope>NUCLEOTIDE SEQUENCE [LARGE SCALE GENOMIC DNA]</scope>
    <source>
        <strain evidence="9 10">68-1-5</strain>
    </source>
</reference>
<dbReference type="Proteomes" id="UP000434409">
    <property type="component" value="Unassembled WGS sequence"/>
</dbReference>
<feature type="domain" description="Gram-positive cocci surface proteins LPxTG" evidence="8">
    <location>
        <begin position="341"/>
        <end position="375"/>
    </location>
</feature>
<proteinExistence type="predicted"/>
<evidence type="ECO:0000259" key="8">
    <source>
        <dbReference type="PROSITE" id="PS50847"/>
    </source>
</evidence>
<keyword evidence="6" id="KW-0472">Membrane</keyword>
<keyword evidence="10" id="KW-1185">Reference proteome</keyword>
<keyword evidence="6" id="KW-0812">Transmembrane</keyword>
<name>A0A6N7V0E7_9FIRM</name>
<feature type="chain" id="PRO_5038699734" evidence="7">
    <location>
        <begin position="21"/>
        <end position="375"/>
    </location>
</feature>
<dbReference type="InterPro" id="IPR019931">
    <property type="entry name" value="LPXTG_anchor"/>
</dbReference>
<keyword evidence="6" id="KW-1133">Transmembrane helix</keyword>
<evidence type="ECO:0000256" key="7">
    <source>
        <dbReference type="SAM" id="SignalP"/>
    </source>
</evidence>
<evidence type="ECO:0000256" key="5">
    <source>
        <dbReference type="SAM" id="MobiDB-lite"/>
    </source>
</evidence>
<evidence type="ECO:0000256" key="2">
    <source>
        <dbReference type="ARBA" id="ARBA00022525"/>
    </source>
</evidence>
<organism evidence="9 10">
    <name type="scientific">Suipraeoptans intestinalis</name>
    <dbReference type="NCBI Taxonomy" id="2606628"/>
    <lineage>
        <taxon>Bacteria</taxon>
        <taxon>Bacillati</taxon>
        <taxon>Bacillota</taxon>
        <taxon>Clostridia</taxon>
        <taxon>Lachnospirales</taxon>
        <taxon>Lachnospiraceae</taxon>
        <taxon>Suipraeoptans</taxon>
    </lineage>
</organism>
<keyword evidence="1" id="KW-0134">Cell wall</keyword>
<feature type="transmembrane region" description="Helical" evidence="6">
    <location>
        <begin position="350"/>
        <end position="370"/>
    </location>
</feature>
<gene>
    <name evidence="9" type="ORF">FYJ34_07210</name>
</gene>
<protein>
    <submittedName>
        <fullName evidence="9">LPXTG cell wall anchor domain-containing protein</fullName>
    </submittedName>
</protein>